<feature type="coiled-coil region" evidence="1">
    <location>
        <begin position="15"/>
        <end position="42"/>
    </location>
</feature>
<evidence type="ECO:0000313" key="3">
    <source>
        <dbReference type="EMBL" id="ABO95183.1"/>
    </source>
</evidence>
<dbReference type="HOGENOM" id="CLU_531401_0_0_1"/>
<feature type="coiled-coil region" evidence="1">
    <location>
        <begin position="253"/>
        <end position="287"/>
    </location>
</feature>
<dbReference type="GeneID" id="5000869"/>
<accession>A4RU35</accession>
<dbReference type="OMA" id="EYAMQIS"/>
<proteinExistence type="predicted"/>
<dbReference type="OrthoDB" id="10450221at2759"/>
<dbReference type="EMBL" id="CP000583">
    <property type="protein sequence ID" value="ABO95183.1"/>
    <property type="molecule type" value="Genomic_DNA"/>
</dbReference>
<feature type="region of interest" description="Disordered" evidence="2">
    <location>
        <begin position="487"/>
        <end position="520"/>
    </location>
</feature>
<gene>
    <name evidence="3" type="ORF">OSTLU_30481</name>
</gene>
<organism evidence="3 4">
    <name type="scientific">Ostreococcus lucimarinus (strain CCE9901)</name>
    <dbReference type="NCBI Taxonomy" id="436017"/>
    <lineage>
        <taxon>Eukaryota</taxon>
        <taxon>Viridiplantae</taxon>
        <taxon>Chlorophyta</taxon>
        <taxon>Mamiellophyceae</taxon>
        <taxon>Mamiellales</taxon>
        <taxon>Bathycoccaceae</taxon>
        <taxon>Ostreococcus</taxon>
    </lineage>
</organism>
<dbReference type="KEGG" id="olu:OSTLU_30481"/>
<evidence type="ECO:0000256" key="1">
    <source>
        <dbReference type="SAM" id="Coils"/>
    </source>
</evidence>
<dbReference type="AlphaFoldDB" id="A4RU35"/>
<name>A4RU35_OSTLU</name>
<reference evidence="3 4" key="1">
    <citation type="journal article" date="2007" name="Proc. Natl. Acad. Sci. U.S.A.">
        <title>The tiny eukaryote Ostreococcus provides genomic insights into the paradox of plankton speciation.</title>
        <authorList>
            <person name="Palenik B."/>
            <person name="Grimwood J."/>
            <person name="Aerts A."/>
            <person name="Rouze P."/>
            <person name="Salamov A."/>
            <person name="Putnam N."/>
            <person name="Dupont C."/>
            <person name="Jorgensen R."/>
            <person name="Derelle E."/>
            <person name="Rombauts S."/>
            <person name="Zhou K."/>
            <person name="Otillar R."/>
            <person name="Merchant S.S."/>
            <person name="Podell S."/>
            <person name="Gaasterland T."/>
            <person name="Napoli C."/>
            <person name="Gendler K."/>
            <person name="Manuell A."/>
            <person name="Tai V."/>
            <person name="Vallon O."/>
            <person name="Piganeau G."/>
            <person name="Jancek S."/>
            <person name="Heijde M."/>
            <person name="Jabbari K."/>
            <person name="Bowler C."/>
            <person name="Lohr M."/>
            <person name="Robbens S."/>
            <person name="Werner G."/>
            <person name="Dubchak I."/>
            <person name="Pazour G.J."/>
            <person name="Ren Q."/>
            <person name="Paulsen I."/>
            <person name="Delwiche C."/>
            <person name="Schmutz J."/>
            <person name="Rokhsar D."/>
            <person name="Van de Peer Y."/>
            <person name="Moreau H."/>
            <person name="Grigoriev I.V."/>
        </authorList>
    </citation>
    <scope>NUCLEOTIDE SEQUENCE [LARGE SCALE GENOMIC DNA]</scope>
    <source>
        <strain evidence="3 4">CCE9901</strain>
    </source>
</reference>
<feature type="coiled-coil region" evidence="1">
    <location>
        <begin position="331"/>
        <end position="368"/>
    </location>
</feature>
<evidence type="ECO:0000313" key="4">
    <source>
        <dbReference type="Proteomes" id="UP000001568"/>
    </source>
</evidence>
<feature type="coiled-coil region" evidence="1">
    <location>
        <begin position="68"/>
        <end position="130"/>
    </location>
</feature>
<keyword evidence="1" id="KW-0175">Coiled coil</keyword>
<sequence>MTPTASTSGSSSALVRDLREENLLLSDALREAEAELEAARAREGAAKSGRTTEEGYFDNSTVSYEIKVRNLTKNLEFQQERAAQLRSDYDEQRLKLERYRSLEEVMGRENEALRKDLQIASEERDKAMRRAETSEIMAAHAKNEVSALGSGEVSESALVQENLELRREIAVINSAKSTADEHLRLTLAHLRAARDENVRLTETLLKKTEESFAKEARNAELEQMIDGVTLREHTSSKELAIALQERTDAINRAKIFEKDVKRLSGEVERLVAKIGDAERAAAREKEEIRFECAEQVQDHAMQVSKHTASARDAAVEAQKQATIANSALMAKQELEFELHEERRRRIDLERQIAQIEAAKQTIADFTADAEASVLRSIQAQREANVEVQRLRIEKHDLRGRLAATPSPSSADEAWRTQLGATIDFHRTLRGSPTSTPTTQTRASWSRVTDLGSGAAFASKATPSSAQQRLDEIKSEIALIKRRQTPVKTSLETKFNLENGPRVSTAPRDVYDDDRVADSTP</sequence>
<evidence type="ECO:0000256" key="2">
    <source>
        <dbReference type="SAM" id="MobiDB-lite"/>
    </source>
</evidence>
<keyword evidence="4" id="KW-1185">Reference proteome</keyword>
<feature type="compositionally biased region" description="Basic and acidic residues" evidence="2">
    <location>
        <begin position="508"/>
        <end position="520"/>
    </location>
</feature>
<dbReference type="Proteomes" id="UP000001568">
    <property type="component" value="Chromosome 3"/>
</dbReference>
<protein>
    <submittedName>
        <fullName evidence="3">Uncharacterized protein</fullName>
    </submittedName>
</protein>
<dbReference type="RefSeq" id="XP_001416890.1">
    <property type="nucleotide sequence ID" value="XM_001416853.1"/>
</dbReference>
<dbReference type="Gramene" id="ABO95183">
    <property type="protein sequence ID" value="ABO95183"/>
    <property type="gene ID" value="OSTLU_30481"/>
</dbReference>